<keyword evidence="8 13" id="KW-0812">Transmembrane</keyword>
<comment type="caution">
    <text evidence="16">The sequence shown here is derived from an EMBL/GenBank/DDBJ whole genome shotgun (WGS) entry which is preliminary data.</text>
</comment>
<evidence type="ECO:0000256" key="2">
    <source>
        <dbReference type="ARBA" id="ARBA00007379"/>
    </source>
</evidence>
<evidence type="ECO:0000256" key="1">
    <source>
        <dbReference type="ARBA" id="ARBA00004429"/>
    </source>
</evidence>
<evidence type="ECO:0000256" key="4">
    <source>
        <dbReference type="ARBA" id="ARBA00021907"/>
    </source>
</evidence>
<comment type="function">
    <text evidence="12">Part of the ABC transporter FtsEX involved in cellular division.</text>
</comment>
<accession>A0A364NHP6</accession>
<dbReference type="GO" id="GO:0051301">
    <property type="term" value="P:cell division"/>
    <property type="evidence" value="ECO:0007669"/>
    <property type="project" value="UniProtKB-KW"/>
</dbReference>
<evidence type="ECO:0000256" key="8">
    <source>
        <dbReference type="ARBA" id="ARBA00022692"/>
    </source>
</evidence>
<keyword evidence="11 12" id="KW-0131">Cell cycle</keyword>
<feature type="transmembrane region" description="Helical" evidence="13">
    <location>
        <begin position="41"/>
        <end position="61"/>
    </location>
</feature>
<feature type="transmembrane region" description="Helical" evidence="13">
    <location>
        <begin position="196"/>
        <end position="216"/>
    </location>
</feature>
<dbReference type="PIRSF" id="PIRSF003097">
    <property type="entry name" value="FtsX"/>
    <property type="match status" value="1"/>
</dbReference>
<dbReference type="NCBIfam" id="TIGR00439">
    <property type="entry name" value="FtsX_Gneg"/>
    <property type="match status" value="1"/>
</dbReference>
<dbReference type="GO" id="GO:0005886">
    <property type="term" value="C:plasma membrane"/>
    <property type="evidence" value="ECO:0007669"/>
    <property type="project" value="UniProtKB-SubCell"/>
</dbReference>
<keyword evidence="9 13" id="KW-1133">Transmembrane helix</keyword>
<evidence type="ECO:0000256" key="9">
    <source>
        <dbReference type="ARBA" id="ARBA00022989"/>
    </source>
</evidence>
<evidence type="ECO:0000256" key="12">
    <source>
        <dbReference type="PIRNR" id="PIRNR003097"/>
    </source>
</evidence>
<gene>
    <name evidence="16" type="ORF">DN062_17755</name>
</gene>
<dbReference type="Proteomes" id="UP000250744">
    <property type="component" value="Unassembled WGS sequence"/>
</dbReference>
<dbReference type="InterPro" id="IPR004513">
    <property type="entry name" value="FtsX"/>
</dbReference>
<dbReference type="InterPro" id="IPR003838">
    <property type="entry name" value="ABC3_permease_C"/>
</dbReference>
<evidence type="ECO:0000313" key="16">
    <source>
        <dbReference type="EMBL" id="RAU16541.1"/>
    </source>
</evidence>
<keyword evidence="17" id="KW-1185">Reference proteome</keyword>
<keyword evidence="10 12" id="KW-0472">Membrane</keyword>
<keyword evidence="6 12" id="KW-0997">Cell inner membrane</keyword>
<dbReference type="GO" id="GO:0032153">
    <property type="term" value="C:cell division site"/>
    <property type="evidence" value="ECO:0007669"/>
    <property type="project" value="TreeGrafter"/>
</dbReference>
<evidence type="ECO:0000259" key="14">
    <source>
        <dbReference type="Pfam" id="PF02687"/>
    </source>
</evidence>
<feature type="transmembrane region" description="Helical" evidence="13">
    <location>
        <begin position="249"/>
        <end position="270"/>
    </location>
</feature>
<dbReference type="EMBL" id="QKRX01000022">
    <property type="protein sequence ID" value="RAU16541.1"/>
    <property type="molecule type" value="Genomic_DNA"/>
</dbReference>
<evidence type="ECO:0000259" key="15">
    <source>
        <dbReference type="Pfam" id="PF18075"/>
    </source>
</evidence>
<comment type="similarity">
    <text evidence="2 12">Belongs to the ABC-4 integral membrane protein family. FtsX subfamily.</text>
</comment>
<evidence type="ECO:0000256" key="6">
    <source>
        <dbReference type="ARBA" id="ARBA00022519"/>
    </source>
</evidence>
<feature type="transmembrane region" description="Helical" evidence="13">
    <location>
        <begin position="290"/>
        <end position="312"/>
    </location>
</feature>
<feature type="domain" description="ABC3 transporter permease C-terminal" evidence="14">
    <location>
        <begin position="199"/>
        <end position="310"/>
    </location>
</feature>
<evidence type="ECO:0000256" key="13">
    <source>
        <dbReference type="SAM" id="Phobius"/>
    </source>
</evidence>
<name>A0A364NHP6_9GAMM</name>
<feature type="domain" description="FtsX extracellular" evidence="15">
    <location>
        <begin position="85"/>
        <end position="175"/>
    </location>
</feature>
<reference evidence="16 17" key="1">
    <citation type="submission" date="2018-06" db="EMBL/GenBank/DDBJ databases">
        <title>Nitrincola tibetense sp. nov., isolated from Lake XuguoCo on Tibetan Plateau.</title>
        <authorList>
            <person name="Xing P."/>
        </authorList>
    </citation>
    <scope>NUCLEOTIDE SEQUENCE [LARGE SCALE GENOMIC DNA]</scope>
    <source>
        <strain evidence="17">xg18</strain>
    </source>
</reference>
<dbReference type="InterPro" id="IPR040690">
    <property type="entry name" value="FtsX_ECD"/>
</dbReference>
<keyword evidence="5 12" id="KW-1003">Cell membrane</keyword>
<evidence type="ECO:0000313" key="17">
    <source>
        <dbReference type="Proteomes" id="UP000250744"/>
    </source>
</evidence>
<organism evidence="16 17">
    <name type="scientific">Nitrincola tibetensis</name>
    <dbReference type="NCBI Taxonomy" id="2219697"/>
    <lineage>
        <taxon>Bacteria</taxon>
        <taxon>Pseudomonadati</taxon>
        <taxon>Pseudomonadota</taxon>
        <taxon>Gammaproteobacteria</taxon>
        <taxon>Oceanospirillales</taxon>
        <taxon>Oceanospirillaceae</taxon>
        <taxon>Nitrincola</taxon>
    </lineage>
</organism>
<sequence length="326" mass="36214">MNQGSTTPRRGAQRHHISFKSKSHGWLRHNRVVALDALRRMFLTPVATLMTLAVLAVSLALPGFLMTAVNNIQQFSEGFDANPRIALYLKTSVSDARAEQFSLELMLNPALSGVELIDREKGLQEFSSYSEFANLLELFDTNPLPAVVLALPLDHSPHMLQALQSELLALPEVEEAQLDLEWIQRLNAYVVLAERFSWVLSALLGLAVLLVVGNTLRMLLESRRDEILVAKLVGATDAWVRRPFLYSGFWYGLIGSLFAIVMVSFAIHLIDQPVTELMSLYASRFELEGLGFKGGFTLMVVGATLGLLGGFLSTGHHLREIEPDDR</sequence>
<dbReference type="OrthoDB" id="9813411at2"/>
<evidence type="ECO:0000256" key="5">
    <source>
        <dbReference type="ARBA" id="ARBA00022475"/>
    </source>
</evidence>
<dbReference type="Pfam" id="PF18075">
    <property type="entry name" value="FtsX_ECD"/>
    <property type="match status" value="1"/>
</dbReference>
<dbReference type="AlphaFoldDB" id="A0A364NHP6"/>
<evidence type="ECO:0000256" key="3">
    <source>
        <dbReference type="ARBA" id="ARBA00011160"/>
    </source>
</evidence>
<protein>
    <recommendedName>
        <fullName evidence="4 12">Cell division protein FtsX</fullName>
    </recommendedName>
</protein>
<dbReference type="Pfam" id="PF02687">
    <property type="entry name" value="FtsX"/>
    <property type="match status" value="1"/>
</dbReference>
<comment type="subunit">
    <text evidence="3">Forms a membrane-associated complex with FtsE.</text>
</comment>
<evidence type="ECO:0000256" key="10">
    <source>
        <dbReference type="ARBA" id="ARBA00023136"/>
    </source>
</evidence>
<evidence type="ECO:0000256" key="11">
    <source>
        <dbReference type="ARBA" id="ARBA00023306"/>
    </source>
</evidence>
<evidence type="ECO:0000256" key="7">
    <source>
        <dbReference type="ARBA" id="ARBA00022618"/>
    </source>
</evidence>
<comment type="subcellular location">
    <subcellularLocation>
        <location evidence="1">Cell inner membrane</location>
        <topology evidence="1">Multi-pass membrane protein</topology>
    </subcellularLocation>
</comment>
<proteinExistence type="inferred from homology"/>
<keyword evidence="7 12" id="KW-0132">Cell division</keyword>
<dbReference type="PANTHER" id="PTHR47755">
    <property type="entry name" value="CELL DIVISION PROTEIN FTSX"/>
    <property type="match status" value="1"/>
</dbReference>
<dbReference type="PANTHER" id="PTHR47755:SF1">
    <property type="entry name" value="CELL DIVISION PROTEIN FTSX"/>
    <property type="match status" value="1"/>
</dbReference>
<dbReference type="InterPro" id="IPR047590">
    <property type="entry name" value="FtsX_proteobact-type"/>
</dbReference>